<dbReference type="Gene3D" id="2.40.160.210">
    <property type="entry name" value="Acyl-CoA thioesterase, double hotdog domain"/>
    <property type="match status" value="1"/>
</dbReference>
<dbReference type="PANTHER" id="PTHR11066:SF34">
    <property type="entry name" value="ACYL-COENZYME A THIOESTERASE 8"/>
    <property type="match status" value="1"/>
</dbReference>
<dbReference type="SUPFAM" id="SSF54637">
    <property type="entry name" value="Thioesterase/thiol ester dehydrase-isomerase"/>
    <property type="match status" value="2"/>
</dbReference>
<protein>
    <recommendedName>
        <fullName evidence="7">Acyl-CoA thioesterase 2</fullName>
        <ecNumber evidence="5">3.1.2.20</ecNumber>
    </recommendedName>
    <alternativeName>
        <fullName evidence="8">Thioesterase II</fullName>
    </alternativeName>
</protein>
<evidence type="ECO:0000259" key="9">
    <source>
        <dbReference type="Pfam" id="PF02551"/>
    </source>
</evidence>
<dbReference type="EMBL" id="QNRH01000002">
    <property type="protein sequence ID" value="RBO97902.1"/>
    <property type="molecule type" value="Genomic_DNA"/>
</dbReference>
<accession>A0A366E6G8</accession>
<dbReference type="InterPro" id="IPR025652">
    <property type="entry name" value="TesB_C"/>
</dbReference>
<dbReference type="PANTHER" id="PTHR11066">
    <property type="entry name" value="ACYL-COA THIOESTERASE"/>
    <property type="match status" value="1"/>
</dbReference>
<keyword evidence="12" id="KW-1185">Reference proteome</keyword>
<dbReference type="GO" id="GO:0047617">
    <property type="term" value="F:fatty acyl-CoA hydrolase activity"/>
    <property type="evidence" value="ECO:0007669"/>
    <property type="project" value="UniProtKB-EC"/>
</dbReference>
<proteinExistence type="inferred from homology"/>
<evidence type="ECO:0000256" key="1">
    <source>
        <dbReference type="ARBA" id="ARBA00006538"/>
    </source>
</evidence>
<evidence type="ECO:0000256" key="4">
    <source>
        <dbReference type="ARBA" id="ARBA00023098"/>
    </source>
</evidence>
<dbReference type="CDD" id="cd03444">
    <property type="entry name" value="Thioesterase_II_repeat1"/>
    <property type="match status" value="1"/>
</dbReference>
<dbReference type="AlphaFoldDB" id="A0A366E6G8"/>
<organism evidence="11 12">
    <name type="scientific">Pseudochrobactrum asaccharolyticum</name>
    <dbReference type="NCBI Taxonomy" id="354351"/>
    <lineage>
        <taxon>Bacteria</taxon>
        <taxon>Pseudomonadati</taxon>
        <taxon>Pseudomonadota</taxon>
        <taxon>Alphaproteobacteria</taxon>
        <taxon>Hyphomicrobiales</taxon>
        <taxon>Brucellaceae</taxon>
        <taxon>Pseudochrobactrum</taxon>
    </lineage>
</organism>
<dbReference type="InterPro" id="IPR049449">
    <property type="entry name" value="TesB_ACOT8-like_N"/>
</dbReference>
<evidence type="ECO:0000256" key="6">
    <source>
        <dbReference type="ARBA" id="ARBA00050943"/>
    </source>
</evidence>
<reference evidence="11 12" key="1">
    <citation type="submission" date="2018-06" db="EMBL/GenBank/DDBJ databases">
        <title>Genomic Encyclopedia of Type Strains, Phase IV (KMG-IV): sequencing the most valuable type-strain genomes for metagenomic binning, comparative biology and taxonomic classification.</title>
        <authorList>
            <person name="Goeker M."/>
        </authorList>
    </citation>
    <scope>NUCLEOTIDE SEQUENCE [LARGE SCALE GENOMIC DNA]</scope>
    <source>
        <strain evidence="11 12">DSM 25619</strain>
    </source>
</reference>
<dbReference type="GO" id="GO:0009062">
    <property type="term" value="P:fatty acid catabolic process"/>
    <property type="evidence" value="ECO:0007669"/>
    <property type="project" value="TreeGrafter"/>
</dbReference>
<dbReference type="EC" id="3.1.2.20" evidence="5"/>
<name>A0A366E6G8_9HYPH</name>
<dbReference type="GO" id="GO:0006637">
    <property type="term" value="P:acyl-CoA metabolic process"/>
    <property type="evidence" value="ECO:0007669"/>
    <property type="project" value="InterPro"/>
</dbReference>
<comment type="catalytic activity">
    <reaction evidence="6">
        <text>a fatty acyl-CoA + H2O = a fatty acid + CoA + H(+)</text>
        <dbReference type="Rhea" id="RHEA:16781"/>
        <dbReference type="ChEBI" id="CHEBI:15377"/>
        <dbReference type="ChEBI" id="CHEBI:15378"/>
        <dbReference type="ChEBI" id="CHEBI:28868"/>
        <dbReference type="ChEBI" id="CHEBI:57287"/>
        <dbReference type="ChEBI" id="CHEBI:77636"/>
        <dbReference type="EC" id="3.1.2.20"/>
    </reaction>
    <physiologicalReaction direction="left-to-right" evidence="6">
        <dbReference type="Rhea" id="RHEA:16782"/>
    </physiologicalReaction>
</comment>
<dbReference type="NCBIfam" id="TIGR00189">
    <property type="entry name" value="tesB"/>
    <property type="match status" value="1"/>
</dbReference>
<dbReference type="CDD" id="cd03445">
    <property type="entry name" value="Thioesterase_II_repeat2"/>
    <property type="match status" value="1"/>
</dbReference>
<dbReference type="Pfam" id="PF02551">
    <property type="entry name" value="Acyl_CoA_thio"/>
    <property type="match status" value="1"/>
</dbReference>
<feature type="domain" description="Acyl-CoA thioesterase-like N-terminal HotDog" evidence="10">
    <location>
        <begin position="30"/>
        <end position="109"/>
    </location>
</feature>
<dbReference type="InterPro" id="IPR042171">
    <property type="entry name" value="Acyl-CoA_hotdog"/>
</dbReference>
<evidence type="ECO:0000313" key="12">
    <source>
        <dbReference type="Proteomes" id="UP000252893"/>
    </source>
</evidence>
<dbReference type="OrthoDB" id="9781019at2"/>
<evidence type="ECO:0000256" key="2">
    <source>
        <dbReference type="ARBA" id="ARBA00011881"/>
    </source>
</evidence>
<gene>
    <name evidence="11" type="ORF">DFR47_102693</name>
</gene>
<evidence type="ECO:0000256" key="8">
    <source>
        <dbReference type="ARBA" id="ARBA00079653"/>
    </source>
</evidence>
<sequence>MSDAMKELLSILDLEPLEHNLFRGRSPQVGWQRVFGGQVIGQALVAAQRTVEEGRFVHSLHGYFMRPGDPSIPIIYRVERLRDGSSFSTRQVVAVQHGKAIFTLSASFQIDEPGLEHQIPMPLHVPMPEKLLSIRDMKEQYLEMAPKVVRKYLEREQPIDMKPVSLSHYLTKDPLPPEQNVWVRACGAVPDDRALQAAVLAYLSDMTLLDTSLHAHGRVVFDPGIQVASLDHSMWFHHPNKLNDWLLYSQDSPMATGARGFNRGSIFTRDGMLIASTAQEGLIRVRD</sequence>
<evidence type="ECO:0000256" key="7">
    <source>
        <dbReference type="ARBA" id="ARBA00071120"/>
    </source>
</evidence>
<comment type="similarity">
    <text evidence="1">Belongs to the C/M/P thioester hydrolase family.</text>
</comment>
<dbReference type="FunFam" id="2.40.160.210:FF:000001">
    <property type="entry name" value="Acyl-CoA thioesterase II"/>
    <property type="match status" value="1"/>
</dbReference>
<comment type="caution">
    <text evidence="11">The sequence shown here is derived from an EMBL/GenBank/DDBJ whole genome shotgun (WGS) entry which is preliminary data.</text>
</comment>
<dbReference type="InterPro" id="IPR029069">
    <property type="entry name" value="HotDog_dom_sf"/>
</dbReference>
<feature type="domain" description="Acyl-CoA thioesterase 2 C-terminal" evidence="9">
    <location>
        <begin position="161"/>
        <end position="282"/>
    </location>
</feature>
<dbReference type="Pfam" id="PF13622">
    <property type="entry name" value="4HBT_3"/>
    <property type="match status" value="1"/>
</dbReference>
<evidence type="ECO:0000259" key="10">
    <source>
        <dbReference type="Pfam" id="PF13622"/>
    </source>
</evidence>
<evidence type="ECO:0000256" key="5">
    <source>
        <dbReference type="ARBA" id="ARBA00038894"/>
    </source>
</evidence>
<evidence type="ECO:0000313" key="11">
    <source>
        <dbReference type="EMBL" id="RBO97902.1"/>
    </source>
</evidence>
<keyword evidence="3" id="KW-0378">Hydrolase</keyword>
<comment type="subunit">
    <text evidence="2">Homotetramer.</text>
</comment>
<dbReference type="InterPro" id="IPR003703">
    <property type="entry name" value="Acyl_CoA_thio"/>
</dbReference>
<dbReference type="RefSeq" id="WP_113943838.1">
    <property type="nucleotide sequence ID" value="NZ_JBHEEG010000002.1"/>
</dbReference>
<dbReference type="Proteomes" id="UP000252893">
    <property type="component" value="Unassembled WGS sequence"/>
</dbReference>
<evidence type="ECO:0000256" key="3">
    <source>
        <dbReference type="ARBA" id="ARBA00022801"/>
    </source>
</evidence>
<keyword evidence="4" id="KW-0443">Lipid metabolism</keyword>